<organism evidence="2 3">
    <name type="scientific">Thalassospira povalilytica</name>
    <dbReference type="NCBI Taxonomy" id="732237"/>
    <lineage>
        <taxon>Bacteria</taxon>
        <taxon>Pseudomonadati</taxon>
        <taxon>Pseudomonadota</taxon>
        <taxon>Alphaproteobacteria</taxon>
        <taxon>Rhodospirillales</taxon>
        <taxon>Thalassospiraceae</taxon>
        <taxon>Thalassospira</taxon>
    </lineage>
</organism>
<dbReference type="GO" id="GO:0016491">
    <property type="term" value="F:oxidoreductase activity"/>
    <property type="evidence" value="ECO:0007669"/>
    <property type="project" value="InterPro"/>
</dbReference>
<dbReference type="InterPro" id="IPR002937">
    <property type="entry name" value="Amino_oxidase"/>
</dbReference>
<accession>A0A8I1MBD0</accession>
<dbReference type="EMBL" id="JAEKJW010000003">
    <property type="protein sequence ID" value="MBN8198543.1"/>
    <property type="molecule type" value="Genomic_DNA"/>
</dbReference>
<comment type="caution">
    <text evidence="2">The sequence shown here is derived from an EMBL/GenBank/DDBJ whole genome shotgun (WGS) entry which is preliminary data.</text>
</comment>
<dbReference type="SUPFAM" id="SSF51905">
    <property type="entry name" value="FAD/NAD(P)-binding domain"/>
    <property type="match status" value="1"/>
</dbReference>
<evidence type="ECO:0000313" key="2">
    <source>
        <dbReference type="EMBL" id="MBN8198543.1"/>
    </source>
</evidence>
<dbReference type="RefSeq" id="WP_206928296.1">
    <property type="nucleotide sequence ID" value="NZ_JAEKJW010000003.1"/>
</dbReference>
<reference evidence="2" key="1">
    <citation type="submission" date="2020-12" db="EMBL/GenBank/DDBJ databases">
        <title>Oil enriched cultivation method for isolating marine PHA-producing bacteria.</title>
        <authorList>
            <person name="Zheng W."/>
            <person name="Yu S."/>
            <person name="Huang Y."/>
        </authorList>
    </citation>
    <scope>NUCLEOTIDE SEQUENCE</scope>
    <source>
        <strain evidence="2">SY-2-3</strain>
    </source>
</reference>
<feature type="domain" description="Amine oxidase" evidence="1">
    <location>
        <begin position="18"/>
        <end position="277"/>
    </location>
</feature>
<dbReference type="InterPro" id="IPR050464">
    <property type="entry name" value="Zeta_carotene_desat/Oxidored"/>
</dbReference>
<evidence type="ECO:0000313" key="3">
    <source>
        <dbReference type="Proteomes" id="UP000664405"/>
    </source>
</evidence>
<evidence type="ECO:0000259" key="1">
    <source>
        <dbReference type="Pfam" id="PF01593"/>
    </source>
</evidence>
<dbReference type="Gene3D" id="3.30.70.1990">
    <property type="match status" value="1"/>
</dbReference>
<name>A0A8I1MBD0_9PROT</name>
<protein>
    <submittedName>
        <fullName evidence="2">FAD-dependent oxidoreductase</fullName>
    </submittedName>
</protein>
<dbReference type="Pfam" id="PF01593">
    <property type="entry name" value="Amino_oxidase"/>
    <property type="match status" value="1"/>
</dbReference>
<dbReference type="PANTHER" id="PTHR42923">
    <property type="entry name" value="PROTOPORPHYRINOGEN OXIDASE"/>
    <property type="match status" value="1"/>
</dbReference>
<dbReference type="InterPro" id="IPR036188">
    <property type="entry name" value="FAD/NAD-bd_sf"/>
</dbReference>
<proteinExistence type="predicted"/>
<dbReference type="Proteomes" id="UP000664405">
    <property type="component" value="Unassembled WGS sequence"/>
</dbReference>
<dbReference type="FunFam" id="1.10.405.20:FF:000001">
    <property type="entry name" value="Amine oxidase"/>
    <property type="match status" value="1"/>
</dbReference>
<gene>
    <name evidence="2" type="ORF">JF547_18880</name>
</gene>
<dbReference type="AlphaFoldDB" id="A0A8I1MBD0"/>
<dbReference type="Gene3D" id="1.10.405.20">
    <property type="match status" value="1"/>
</dbReference>
<sequence>MNVVTSGKLNIAVVGSGISGLSAAWLLSQSHNVTLYEKDDRPGGHSNTVDADSTPVDTGFIVYNTRCYPNLCALFDHLGVETAPTDMSFAASMDRGGLEYGGGDLGALFAQKRNLLRPRFWKMVRDILRFYREAPGALKDGSAEKISLGDYLRENRYSSAFINDHLLPMGAAIWSTPVDTMMAYPLAAFVRFCQNHGLLQLKDRPQWRTVLGGSRRYVKRMTQGISGGVVLDRAIAKVGRNPAGGAFVEDRYGNREIYDHVVLACHGDQALALQDDPAPKVKTLLSAFKYERNLAILHSDPALMPKNQKVWSSWNYLAEEQDGEKKVCVTYWMNRLQHLDPAKPLFVTLNPPRHPASGSVIRSFLYDHPLFDAGAMAAQKDLWSIQGVDNLWYCGSYFGYGFHEDGLQSGLAVAEALGNVRRPWIVDDENGRIHVTGTIVPQSSEVS</sequence>
<dbReference type="Gene3D" id="3.50.50.60">
    <property type="entry name" value="FAD/NAD(P)-binding domain"/>
    <property type="match status" value="1"/>
</dbReference>
<dbReference type="PANTHER" id="PTHR42923:SF17">
    <property type="entry name" value="AMINE OXIDASE DOMAIN-CONTAINING PROTEIN"/>
    <property type="match status" value="1"/>
</dbReference>